<dbReference type="GO" id="GO:0005975">
    <property type="term" value="P:carbohydrate metabolic process"/>
    <property type="evidence" value="ECO:0007669"/>
    <property type="project" value="InterPro"/>
</dbReference>
<keyword evidence="4 10" id="KW-0479">Metal-binding</keyword>
<evidence type="ECO:0000256" key="4">
    <source>
        <dbReference type="ARBA" id="ARBA00022723"/>
    </source>
</evidence>
<feature type="site" description="Stabilizes the phosphoryl group" evidence="9">
    <location>
        <position position="57"/>
    </location>
</feature>
<dbReference type="NCBIfam" id="TIGR01656">
    <property type="entry name" value="Histidinol-ppas"/>
    <property type="match status" value="1"/>
</dbReference>
<comment type="similarity">
    <text evidence="2">Belongs to the GmhB family.</text>
</comment>
<feature type="site" description="Contributes to substrate recognition" evidence="9">
    <location>
        <position position="103"/>
    </location>
</feature>
<evidence type="ECO:0000256" key="10">
    <source>
        <dbReference type="PIRSR" id="PIRSR004682-4"/>
    </source>
</evidence>
<dbReference type="InterPro" id="IPR006549">
    <property type="entry name" value="HAD-SF_hydro_IIIA"/>
</dbReference>
<dbReference type="InterPro" id="IPR023214">
    <property type="entry name" value="HAD_sf"/>
</dbReference>
<comment type="cofactor">
    <cofactor evidence="10">
        <name>Mg(2+)</name>
        <dbReference type="ChEBI" id="CHEBI:18420"/>
    </cofactor>
</comment>
<gene>
    <name evidence="11" type="ORF">DKT68_07635</name>
</gene>
<feature type="binding site" evidence="10">
    <location>
        <position position="94"/>
    </location>
    <ligand>
        <name>Zn(2+)</name>
        <dbReference type="ChEBI" id="CHEBI:29105"/>
    </ligand>
</feature>
<dbReference type="PIRSF" id="PIRSF004682">
    <property type="entry name" value="GmhB"/>
    <property type="match status" value="1"/>
</dbReference>
<dbReference type="Gene3D" id="3.40.50.1000">
    <property type="entry name" value="HAD superfamily/HAD-like"/>
    <property type="match status" value="1"/>
</dbReference>
<proteinExistence type="inferred from homology"/>
<keyword evidence="10" id="KW-0862">Zinc</keyword>
<feature type="binding site" evidence="10">
    <location>
        <position position="100"/>
    </location>
    <ligand>
        <name>Zn(2+)</name>
        <dbReference type="ChEBI" id="CHEBI:29105"/>
    </ligand>
</feature>
<evidence type="ECO:0000256" key="8">
    <source>
        <dbReference type="PIRSR" id="PIRSR004682-1"/>
    </source>
</evidence>
<feature type="site" description="Stabilizes the phosphoryl group" evidence="9">
    <location>
        <position position="104"/>
    </location>
</feature>
<accession>A0A317DDD7</accession>
<evidence type="ECO:0000313" key="12">
    <source>
        <dbReference type="Proteomes" id="UP000245410"/>
    </source>
</evidence>
<dbReference type="RefSeq" id="WP_146218311.1">
    <property type="nucleotide sequence ID" value="NZ_QGKR01000149.1"/>
</dbReference>
<evidence type="ECO:0000256" key="2">
    <source>
        <dbReference type="ARBA" id="ARBA00005628"/>
    </source>
</evidence>
<evidence type="ECO:0000256" key="9">
    <source>
        <dbReference type="PIRSR" id="PIRSR004682-3"/>
    </source>
</evidence>
<feature type="non-terminal residue" evidence="11">
    <location>
        <position position="155"/>
    </location>
</feature>
<dbReference type="InterPro" id="IPR006543">
    <property type="entry name" value="Histidinol-phos"/>
</dbReference>
<evidence type="ECO:0000256" key="7">
    <source>
        <dbReference type="ARBA" id="ARBA00031828"/>
    </source>
</evidence>
<feature type="active site" description="Proton donor" evidence="8">
    <location>
        <position position="17"/>
    </location>
</feature>
<organism evidence="11 12">
    <name type="scientific">Micromonospora acroterricola</name>
    <dbReference type="NCBI Taxonomy" id="2202421"/>
    <lineage>
        <taxon>Bacteria</taxon>
        <taxon>Bacillati</taxon>
        <taxon>Actinomycetota</taxon>
        <taxon>Actinomycetes</taxon>
        <taxon>Micromonosporales</taxon>
        <taxon>Micromonosporaceae</taxon>
        <taxon>Micromonospora</taxon>
    </lineage>
</organism>
<dbReference type="InterPro" id="IPR004446">
    <property type="entry name" value="Heptose_bisP_phosphatase"/>
</dbReference>
<dbReference type="EMBL" id="QGKR01000149">
    <property type="protein sequence ID" value="PWR10743.1"/>
    <property type="molecule type" value="Genomic_DNA"/>
</dbReference>
<feature type="binding site" evidence="10">
    <location>
        <position position="17"/>
    </location>
    <ligand>
        <name>Mg(2+)</name>
        <dbReference type="ChEBI" id="CHEBI:18420"/>
    </ligand>
</feature>
<evidence type="ECO:0000256" key="6">
    <source>
        <dbReference type="ARBA" id="ARBA00023277"/>
    </source>
</evidence>
<dbReference type="PANTHER" id="PTHR42891:SF1">
    <property type="entry name" value="D-GLYCERO-BETA-D-MANNO-HEPTOSE-1,7-BISPHOSPHATE 7-PHOSPHATASE"/>
    <property type="match status" value="1"/>
</dbReference>
<keyword evidence="10" id="KW-0460">Magnesium</keyword>
<sequence length="155" mass="16458">MTAPGSALYDAVLLDRDGTLVEDVPYNGDPEKVRPVPGARPALDRLRAEGLRLAVVTNQSGLARDLFTERQMHAVNARIEELLGPFDDWAICPHDETDGCACRKPAPGLVHAAARSLGTTPHRCVMVGDIGRDMTAALAAGATGILVPTPVTRPE</sequence>
<keyword evidence="12" id="KW-1185">Reference proteome</keyword>
<dbReference type="GO" id="GO:0016791">
    <property type="term" value="F:phosphatase activity"/>
    <property type="evidence" value="ECO:0007669"/>
    <property type="project" value="InterPro"/>
</dbReference>
<dbReference type="Proteomes" id="UP000245410">
    <property type="component" value="Unassembled WGS sequence"/>
</dbReference>
<feature type="binding site" evidence="10">
    <location>
        <position position="92"/>
    </location>
    <ligand>
        <name>Zn(2+)</name>
        <dbReference type="ChEBI" id="CHEBI:29105"/>
    </ligand>
</feature>
<comment type="cofactor">
    <cofactor evidence="10">
        <name>Zn(2+)</name>
        <dbReference type="ChEBI" id="CHEBI:29105"/>
    </cofactor>
</comment>
<dbReference type="NCBIfam" id="TIGR01662">
    <property type="entry name" value="HAD-SF-IIIA"/>
    <property type="match status" value="1"/>
</dbReference>
<keyword evidence="6" id="KW-0119">Carbohydrate metabolism</keyword>
<dbReference type="SUPFAM" id="SSF56784">
    <property type="entry name" value="HAD-like"/>
    <property type="match status" value="1"/>
</dbReference>
<feature type="binding site" evidence="10">
    <location>
        <position position="129"/>
    </location>
    <ligand>
        <name>Mg(2+)</name>
        <dbReference type="ChEBI" id="CHEBI:18420"/>
    </ligand>
</feature>
<comment type="subcellular location">
    <subcellularLocation>
        <location evidence="1">Cytoplasm</location>
    </subcellularLocation>
</comment>
<comment type="caution">
    <text evidence="11">The sequence shown here is derived from an EMBL/GenBank/DDBJ whole genome shotgun (WGS) entry which is preliminary data.</text>
</comment>
<dbReference type="GO" id="GO:0046872">
    <property type="term" value="F:metal ion binding"/>
    <property type="evidence" value="ECO:0007669"/>
    <property type="project" value="UniProtKB-KW"/>
</dbReference>
<name>A0A317DDD7_9ACTN</name>
<dbReference type="AlphaFoldDB" id="A0A317DDD7"/>
<feature type="active site" description="Nucleophile" evidence="8">
    <location>
        <position position="15"/>
    </location>
</feature>
<evidence type="ECO:0000313" key="11">
    <source>
        <dbReference type="EMBL" id="PWR10743.1"/>
    </source>
</evidence>
<dbReference type="Pfam" id="PF00702">
    <property type="entry name" value="Hydrolase"/>
    <property type="match status" value="1"/>
</dbReference>
<dbReference type="GO" id="GO:0005737">
    <property type="term" value="C:cytoplasm"/>
    <property type="evidence" value="ECO:0007669"/>
    <property type="project" value="UniProtKB-SubCell"/>
</dbReference>
<evidence type="ECO:0000256" key="1">
    <source>
        <dbReference type="ARBA" id="ARBA00004496"/>
    </source>
</evidence>
<feature type="binding site" evidence="10">
    <location>
        <position position="15"/>
    </location>
    <ligand>
        <name>Mg(2+)</name>
        <dbReference type="ChEBI" id="CHEBI:18420"/>
    </ligand>
</feature>
<protein>
    <recommendedName>
        <fullName evidence="7">D,D-heptose 1,7-bisphosphate phosphatase</fullName>
    </recommendedName>
</protein>
<reference evidence="11 12" key="1">
    <citation type="submission" date="2018-05" db="EMBL/GenBank/DDBJ databases">
        <title>Micromonospora atacamensis sp. nov., a novel actinobacteria isolated from high altitude Atacama Desert soil.</title>
        <authorList>
            <person name="Carro L."/>
            <person name="Golinska P."/>
            <person name="Klenk H.-P."/>
            <person name="Goodfellow M."/>
        </authorList>
    </citation>
    <scope>NUCLEOTIDE SEQUENCE [LARGE SCALE GENOMIC DNA]</scope>
    <source>
        <strain evidence="11 12">5R2A7</strain>
    </source>
</reference>
<keyword evidence="3" id="KW-0963">Cytoplasm</keyword>
<evidence type="ECO:0000256" key="3">
    <source>
        <dbReference type="ARBA" id="ARBA00022490"/>
    </source>
</evidence>
<keyword evidence="5" id="KW-0378">Hydrolase</keyword>
<dbReference type="OrthoDB" id="9783989at2"/>
<dbReference type="InterPro" id="IPR036412">
    <property type="entry name" value="HAD-like_sf"/>
</dbReference>
<feature type="binding site" evidence="10">
    <location>
        <position position="102"/>
    </location>
    <ligand>
        <name>Zn(2+)</name>
        <dbReference type="ChEBI" id="CHEBI:29105"/>
    </ligand>
</feature>
<evidence type="ECO:0000256" key="5">
    <source>
        <dbReference type="ARBA" id="ARBA00022801"/>
    </source>
</evidence>
<dbReference type="PANTHER" id="PTHR42891">
    <property type="entry name" value="D-GLYCERO-BETA-D-MANNO-HEPTOSE-1,7-BISPHOSPHATE 7-PHOSPHATASE"/>
    <property type="match status" value="1"/>
</dbReference>